<gene>
    <name evidence="3" type="ORF">B0J13DRAFT_306784</name>
</gene>
<feature type="chain" id="PRO_5040356328" description="Secreted protein" evidence="2">
    <location>
        <begin position="16"/>
        <end position="75"/>
    </location>
</feature>
<evidence type="ECO:0000313" key="4">
    <source>
        <dbReference type="Proteomes" id="UP000717696"/>
    </source>
</evidence>
<evidence type="ECO:0000313" key="3">
    <source>
        <dbReference type="EMBL" id="KAH7149481.1"/>
    </source>
</evidence>
<keyword evidence="2" id="KW-0732">Signal</keyword>
<dbReference type="EMBL" id="JAGMUU010000007">
    <property type="protein sequence ID" value="KAH7149481.1"/>
    <property type="molecule type" value="Genomic_DNA"/>
</dbReference>
<feature type="signal peptide" evidence="2">
    <location>
        <begin position="1"/>
        <end position="15"/>
    </location>
</feature>
<evidence type="ECO:0000256" key="1">
    <source>
        <dbReference type="SAM" id="MobiDB-lite"/>
    </source>
</evidence>
<reference evidence="3" key="1">
    <citation type="journal article" date="2021" name="Nat. Commun.">
        <title>Genetic determinants of endophytism in the Arabidopsis root mycobiome.</title>
        <authorList>
            <person name="Mesny F."/>
            <person name="Miyauchi S."/>
            <person name="Thiergart T."/>
            <person name="Pickel B."/>
            <person name="Atanasova L."/>
            <person name="Karlsson M."/>
            <person name="Huettel B."/>
            <person name="Barry K.W."/>
            <person name="Haridas S."/>
            <person name="Chen C."/>
            <person name="Bauer D."/>
            <person name="Andreopoulos W."/>
            <person name="Pangilinan J."/>
            <person name="LaButti K."/>
            <person name="Riley R."/>
            <person name="Lipzen A."/>
            <person name="Clum A."/>
            <person name="Drula E."/>
            <person name="Henrissat B."/>
            <person name="Kohler A."/>
            <person name="Grigoriev I.V."/>
            <person name="Martin F.M."/>
            <person name="Hacquard S."/>
        </authorList>
    </citation>
    <scope>NUCLEOTIDE SEQUENCE</scope>
    <source>
        <strain evidence="3">MPI-CAGE-AT-0021</strain>
    </source>
</reference>
<dbReference type="AlphaFoldDB" id="A0A9P9J9P9"/>
<evidence type="ECO:0000256" key="2">
    <source>
        <dbReference type="SAM" id="SignalP"/>
    </source>
</evidence>
<organism evidence="3 4">
    <name type="scientific">Dactylonectria estremocensis</name>
    <dbReference type="NCBI Taxonomy" id="1079267"/>
    <lineage>
        <taxon>Eukaryota</taxon>
        <taxon>Fungi</taxon>
        <taxon>Dikarya</taxon>
        <taxon>Ascomycota</taxon>
        <taxon>Pezizomycotina</taxon>
        <taxon>Sordariomycetes</taxon>
        <taxon>Hypocreomycetidae</taxon>
        <taxon>Hypocreales</taxon>
        <taxon>Nectriaceae</taxon>
        <taxon>Dactylonectria</taxon>
    </lineage>
</organism>
<dbReference type="Proteomes" id="UP000717696">
    <property type="component" value="Unassembled WGS sequence"/>
</dbReference>
<accession>A0A9P9J9P9</accession>
<comment type="caution">
    <text evidence="3">The sequence shown here is derived from an EMBL/GenBank/DDBJ whole genome shotgun (WGS) entry which is preliminary data.</text>
</comment>
<keyword evidence="4" id="KW-1185">Reference proteome</keyword>
<sequence>MLCCMLIVSVKTSTARVGCQKEESWRKENPSSWFGTSVRSALPSRCCDGTARRTAGLAAGTGPTGGRKTPHTAYS</sequence>
<proteinExistence type="predicted"/>
<feature type="region of interest" description="Disordered" evidence="1">
    <location>
        <begin position="55"/>
        <end position="75"/>
    </location>
</feature>
<evidence type="ECO:0008006" key="5">
    <source>
        <dbReference type="Google" id="ProtNLM"/>
    </source>
</evidence>
<protein>
    <recommendedName>
        <fullName evidence="5">Secreted protein</fullName>
    </recommendedName>
</protein>
<name>A0A9P9J9P9_9HYPO</name>